<name>A0AA92TT68_9BACT</name>
<gene>
    <name evidence="1" type="ORF">DWW35_03645</name>
</gene>
<comment type="caution">
    <text evidence="1">The sequence shown here is derived from an EMBL/GenBank/DDBJ whole genome shotgun (WGS) entry which is preliminary data.</text>
</comment>
<protein>
    <submittedName>
        <fullName evidence="1">Uncharacterized protein</fullName>
    </submittedName>
</protein>
<dbReference type="AlphaFoldDB" id="A0AA92TT68"/>
<dbReference type="EMBL" id="QRYP01000005">
    <property type="protein sequence ID" value="RGU99853.1"/>
    <property type="molecule type" value="Genomic_DNA"/>
</dbReference>
<proteinExistence type="predicted"/>
<reference evidence="1 2" key="1">
    <citation type="submission" date="2018-08" db="EMBL/GenBank/DDBJ databases">
        <title>A genome reference for cultivated species of the human gut microbiota.</title>
        <authorList>
            <person name="Zou Y."/>
            <person name="Xue W."/>
            <person name="Luo G."/>
        </authorList>
    </citation>
    <scope>NUCLEOTIDE SEQUENCE [LARGE SCALE GENOMIC DNA]</scope>
    <source>
        <strain evidence="1 2">AF15-25</strain>
    </source>
</reference>
<sequence length="210" mass="25529">MENKKQSHNIPNEYNPSVNEVEKYLYRWDRLDNYVEQERALDKLFLVLCNKNIDQYEILLKCSTLNDFYSTNIYDIYSVALHILFIKDLDYRLAKGDLSLVEEIAHVKVGRDQVERTFYSFATKYCSHHQPSKYAIYDNYVEKVLIFFKNRDHFCDFKNKDLKDYPKFISVIKQFMAYYKLSKFTLKEIDKYLWQLGKEYYNKTQKKKKK</sequence>
<dbReference type="Proteomes" id="UP000285236">
    <property type="component" value="Unassembled WGS sequence"/>
</dbReference>
<accession>A0AA92TT68</accession>
<organism evidence="1 2">
    <name type="scientific">Segatella copri</name>
    <dbReference type="NCBI Taxonomy" id="165179"/>
    <lineage>
        <taxon>Bacteria</taxon>
        <taxon>Pseudomonadati</taxon>
        <taxon>Bacteroidota</taxon>
        <taxon>Bacteroidia</taxon>
        <taxon>Bacteroidales</taxon>
        <taxon>Prevotellaceae</taxon>
        <taxon>Segatella</taxon>
    </lineage>
</organism>
<evidence type="ECO:0000313" key="2">
    <source>
        <dbReference type="Proteomes" id="UP000285236"/>
    </source>
</evidence>
<evidence type="ECO:0000313" key="1">
    <source>
        <dbReference type="EMBL" id="RGU99853.1"/>
    </source>
</evidence>